<organism evidence="2">
    <name type="scientific">Candidatus Methanophaga sp. ANME-1 ERB7</name>
    <dbReference type="NCBI Taxonomy" id="2759913"/>
    <lineage>
        <taxon>Archaea</taxon>
        <taxon>Methanobacteriati</taxon>
        <taxon>Methanobacteriota</taxon>
        <taxon>Stenosarchaea group</taxon>
        <taxon>Methanomicrobia</taxon>
        <taxon>Candidatus Methanophagales</taxon>
        <taxon>Candidatus Methanophagaceae</taxon>
        <taxon>Candidatus Methanophaga</taxon>
    </lineage>
</organism>
<dbReference type="InterPro" id="IPR010001">
    <property type="entry name" value="BofA"/>
</dbReference>
<evidence type="ECO:0008006" key="3">
    <source>
        <dbReference type="Google" id="ProtNLM"/>
    </source>
</evidence>
<feature type="transmembrane region" description="Helical" evidence="1">
    <location>
        <begin position="54"/>
        <end position="74"/>
    </location>
</feature>
<keyword evidence="1" id="KW-0472">Membrane</keyword>
<reference evidence="2" key="1">
    <citation type="submission" date="2020-06" db="EMBL/GenBank/DDBJ databases">
        <title>Unique genomic features of the anaerobic methanotrophic archaea.</title>
        <authorList>
            <person name="Chadwick G.L."/>
            <person name="Skennerton C.T."/>
            <person name="Laso-Perez R."/>
            <person name="Leu A.O."/>
            <person name="Speth D.R."/>
            <person name="Yu H."/>
            <person name="Morgan-Lang C."/>
            <person name="Hatzenpichler R."/>
            <person name="Goudeau D."/>
            <person name="Malmstrom R."/>
            <person name="Brazelton W.J."/>
            <person name="Woyke T."/>
            <person name="Hallam S.J."/>
            <person name="Tyson G.W."/>
            <person name="Wegener G."/>
            <person name="Boetius A."/>
            <person name="Orphan V."/>
        </authorList>
    </citation>
    <scope>NUCLEOTIDE SEQUENCE</scope>
</reference>
<dbReference type="Pfam" id="PF07441">
    <property type="entry name" value="BofA"/>
    <property type="match status" value="1"/>
</dbReference>
<evidence type="ECO:0000313" key="2">
    <source>
        <dbReference type="EMBL" id="QNO54171.1"/>
    </source>
</evidence>
<keyword evidence="1" id="KW-0812">Transmembrane</keyword>
<evidence type="ECO:0000256" key="1">
    <source>
        <dbReference type="SAM" id="Phobius"/>
    </source>
</evidence>
<name>A0A7G9Z1N7_9EURY</name>
<protein>
    <recommendedName>
        <fullName evidence="3">SigmaK-factor processing regulatory protein BofA</fullName>
    </recommendedName>
</protein>
<dbReference type="EMBL" id="MT631567">
    <property type="protein sequence ID" value="QNO54171.1"/>
    <property type="molecule type" value="Genomic_DNA"/>
</dbReference>
<proteinExistence type="predicted"/>
<gene>
    <name evidence="2" type="ORF">KPHBMPCG_00003</name>
</gene>
<dbReference type="AlphaFoldDB" id="A0A7G9Z1N7"/>
<accession>A0A7G9Z1N7</accession>
<feature type="transmembrane region" description="Helical" evidence="1">
    <location>
        <begin position="29"/>
        <end position="48"/>
    </location>
</feature>
<keyword evidence="1" id="KW-1133">Transmembrane helix</keyword>
<feature type="transmembrane region" description="Helical" evidence="1">
    <location>
        <begin position="6"/>
        <end position="22"/>
    </location>
</feature>
<sequence>MLAELGILFAVIVMVIVLYYLFKAAKYLIVNSILGLIILFAVNALFGLKIAYSWLNILICAIGGVIGAVIVIILNL</sequence>